<evidence type="ECO:0000313" key="3">
    <source>
        <dbReference type="Proteomes" id="UP001302602"/>
    </source>
</evidence>
<feature type="compositionally biased region" description="Polar residues" evidence="1">
    <location>
        <begin position="33"/>
        <end position="44"/>
    </location>
</feature>
<dbReference type="Pfam" id="PF22586">
    <property type="entry name" value="ANCHR-like_BBOX"/>
    <property type="match status" value="1"/>
</dbReference>
<dbReference type="CDD" id="cd19817">
    <property type="entry name" value="Bbox1_ANCHR-like"/>
    <property type="match status" value="1"/>
</dbReference>
<feature type="compositionally biased region" description="Polar residues" evidence="1">
    <location>
        <begin position="113"/>
        <end position="122"/>
    </location>
</feature>
<dbReference type="SUPFAM" id="SSF57845">
    <property type="entry name" value="B-box zinc-binding domain"/>
    <property type="match status" value="1"/>
</dbReference>
<name>A0AAN6UAV8_9PEZI</name>
<dbReference type="PANTHER" id="PTHR46603">
    <property type="entry name" value="ABSCISSION/NOCUT CHECKPOINT REGULATOR"/>
    <property type="match status" value="1"/>
</dbReference>
<gene>
    <name evidence="2" type="ORF">N657DRAFT_73076</name>
</gene>
<feature type="compositionally biased region" description="Low complexity" evidence="1">
    <location>
        <begin position="51"/>
        <end position="67"/>
    </location>
</feature>
<reference evidence="2" key="2">
    <citation type="submission" date="2023-05" db="EMBL/GenBank/DDBJ databases">
        <authorList>
            <consortium name="Lawrence Berkeley National Laboratory"/>
            <person name="Steindorff A."/>
            <person name="Hensen N."/>
            <person name="Bonometti L."/>
            <person name="Westerberg I."/>
            <person name="Brannstrom I.O."/>
            <person name="Guillou S."/>
            <person name="Cros-Aarteil S."/>
            <person name="Calhoun S."/>
            <person name="Haridas S."/>
            <person name="Kuo A."/>
            <person name="Mondo S."/>
            <person name="Pangilinan J."/>
            <person name="Riley R."/>
            <person name="Labutti K."/>
            <person name="Andreopoulos B."/>
            <person name="Lipzen A."/>
            <person name="Chen C."/>
            <person name="Yanf M."/>
            <person name="Daum C."/>
            <person name="Ng V."/>
            <person name="Clum A."/>
            <person name="Ohm R."/>
            <person name="Martin F."/>
            <person name="Silar P."/>
            <person name="Natvig D."/>
            <person name="Lalanne C."/>
            <person name="Gautier V."/>
            <person name="Ament-Velasquez S.L."/>
            <person name="Kruys A."/>
            <person name="Hutchinson M.I."/>
            <person name="Powell A.J."/>
            <person name="Barry K."/>
            <person name="Miller A.N."/>
            <person name="Grigoriev I.V."/>
            <person name="Debuchy R."/>
            <person name="Gladieux P."/>
            <person name="Thoren M.H."/>
            <person name="Johannesson H."/>
        </authorList>
    </citation>
    <scope>NUCLEOTIDE SEQUENCE</scope>
    <source>
        <strain evidence="2">CBS 731.68</strain>
    </source>
</reference>
<evidence type="ECO:0000256" key="1">
    <source>
        <dbReference type="SAM" id="MobiDB-lite"/>
    </source>
</evidence>
<dbReference type="PANTHER" id="PTHR46603:SF1">
    <property type="entry name" value="ABSCISSION_NOCUT CHECKPOINT REGULATOR"/>
    <property type="match status" value="1"/>
</dbReference>
<proteinExistence type="predicted"/>
<dbReference type="RefSeq" id="XP_062653180.1">
    <property type="nucleotide sequence ID" value="XM_062797520.1"/>
</dbReference>
<comment type="caution">
    <text evidence="2">The sequence shown here is derived from an EMBL/GenBank/DDBJ whole genome shotgun (WGS) entry which is preliminary data.</text>
</comment>
<dbReference type="AlphaFoldDB" id="A0AAN6UAV8"/>
<evidence type="ECO:0000313" key="2">
    <source>
        <dbReference type="EMBL" id="KAK4129409.1"/>
    </source>
</evidence>
<feature type="region of interest" description="Disordered" evidence="1">
    <location>
        <begin position="1"/>
        <end position="130"/>
    </location>
</feature>
<reference evidence="2" key="1">
    <citation type="journal article" date="2023" name="Mol. Phylogenet. Evol.">
        <title>Genome-scale phylogeny and comparative genomics of the fungal order Sordariales.</title>
        <authorList>
            <person name="Hensen N."/>
            <person name="Bonometti L."/>
            <person name="Westerberg I."/>
            <person name="Brannstrom I.O."/>
            <person name="Guillou S."/>
            <person name="Cros-Aarteil S."/>
            <person name="Calhoun S."/>
            <person name="Haridas S."/>
            <person name="Kuo A."/>
            <person name="Mondo S."/>
            <person name="Pangilinan J."/>
            <person name="Riley R."/>
            <person name="LaButti K."/>
            <person name="Andreopoulos B."/>
            <person name="Lipzen A."/>
            <person name="Chen C."/>
            <person name="Yan M."/>
            <person name="Daum C."/>
            <person name="Ng V."/>
            <person name="Clum A."/>
            <person name="Steindorff A."/>
            <person name="Ohm R.A."/>
            <person name="Martin F."/>
            <person name="Silar P."/>
            <person name="Natvig D.O."/>
            <person name="Lalanne C."/>
            <person name="Gautier V."/>
            <person name="Ament-Velasquez S.L."/>
            <person name="Kruys A."/>
            <person name="Hutchinson M.I."/>
            <person name="Powell A.J."/>
            <person name="Barry K."/>
            <person name="Miller A.N."/>
            <person name="Grigoriev I.V."/>
            <person name="Debuchy R."/>
            <person name="Gladieux P."/>
            <person name="Hiltunen Thoren M."/>
            <person name="Johannesson H."/>
        </authorList>
    </citation>
    <scope>NUCLEOTIDE SEQUENCE</scope>
    <source>
        <strain evidence="2">CBS 731.68</strain>
    </source>
</reference>
<feature type="region of interest" description="Disordered" evidence="1">
    <location>
        <begin position="168"/>
        <end position="256"/>
    </location>
</feature>
<protein>
    <recommendedName>
        <fullName evidence="4">Abscission/NoCut checkpoint regulator</fullName>
    </recommendedName>
</protein>
<dbReference type="GeneID" id="87834299"/>
<evidence type="ECO:0008006" key="4">
    <source>
        <dbReference type="Google" id="ProtNLM"/>
    </source>
</evidence>
<dbReference type="EMBL" id="MU853223">
    <property type="protein sequence ID" value="KAK4129409.1"/>
    <property type="molecule type" value="Genomic_DNA"/>
</dbReference>
<dbReference type="InterPro" id="IPR044553">
    <property type="entry name" value="Bbox1_ANCHR"/>
</dbReference>
<keyword evidence="3" id="KW-1185">Reference proteome</keyword>
<dbReference type="Proteomes" id="UP001302602">
    <property type="component" value="Unassembled WGS sequence"/>
</dbReference>
<accession>A0AAN6UAV8</accession>
<sequence length="407" mass="43658">MAPQSGRPNDQSLLDRLNALKPTAVTLGEPKNNAISSGPKSQPASREDILAQRLRILRSQSSSSSRLEGLAHCDSRSQPPGIPGREGVGSAAPPSVERPAIGGPALKEGVASRATSVSQESRTIAKRQAPSYPGLFVESTAVDEDAVDELLEALRDEEFDLAVEDCVETPLDSNSNNETKEVGSLLESLGRETEDSVSTGDNIRPEDDDDSDGEHMTRAVEQLLAQIGEEMNALPPPAAAAAEGDSGRSQESELESGAAPLPHIVKRHGNDDQPSLALPVVPSRLVDSAPDTKPEDDFEKDISARLASLRGLGPLDELGLPSAPTFSPQDQAPAITRCRGLLKSTKYTDEDHETWCIVCLDDATIRCVGCDNDVYCARCWKDMHIGPSAGYDERGHQWVKFERTGRP</sequence>
<feature type="compositionally biased region" description="Polar residues" evidence="1">
    <location>
        <begin position="1"/>
        <end position="12"/>
    </location>
</feature>
<organism evidence="2 3">
    <name type="scientific">Parathielavia appendiculata</name>
    <dbReference type="NCBI Taxonomy" id="2587402"/>
    <lineage>
        <taxon>Eukaryota</taxon>
        <taxon>Fungi</taxon>
        <taxon>Dikarya</taxon>
        <taxon>Ascomycota</taxon>
        <taxon>Pezizomycotina</taxon>
        <taxon>Sordariomycetes</taxon>
        <taxon>Sordariomycetidae</taxon>
        <taxon>Sordariales</taxon>
        <taxon>Chaetomiaceae</taxon>
        <taxon>Parathielavia</taxon>
    </lineage>
</organism>